<accession>A0A1W1D0D8</accession>
<evidence type="ECO:0000256" key="1">
    <source>
        <dbReference type="ARBA" id="ARBA00022729"/>
    </source>
</evidence>
<dbReference type="GO" id="GO:0006508">
    <property type="term" value="P:proteolysis"/>
    <property type="evidence" value="ECO:0007669"/>
    <property type="project" value="InterPro"/>
</dbReference>
<feature type="domain" description="Gingipain" evidence="2">
    <location>
        <begin position="119"/>
        <end position="579"/>
    </location>
</feature>
<dbReference type="InterPro" id="IPR029031">
    <property type="entry name" value="Gingipain_N_sf"/>
</dbReference>
<dbReference type="SUPFAM" id="SSF52129">
    <property type="entry name" value="Caspase-like"/>
    <property type="match status" value="1"/>
</dbReference>
<dbReference type="InterPro" id="IPR001769">
    <property type="entry name" value="Gingipain"/>
</dbReference>
<organism evidence="3">
    <name type="scientific">hydrothermal vent metagenome</name>
    <dbReference type="NCBI Taxonomy" id="652676"/>
    <lineage>
        <taxon>unclassified sequences</taxon>
        <taxon>metagenomes</taxon>
        <taxon>ecological metagenomes</taxon>
    </lineage>
</organism>
<evidence type="ECO:0000259" key="2">
    <source>
        <dbReference type="Pfam" id="PF01364"/>
    </source>
</evidence>
<dbReference type="GO" id="GO:0008234">
    <property type="term" value="F:cysteine-type peptidase activity"/>
    <property type="evidence" value="ECO:0007669"/>
    <property type="project" value="InterPro"/>
</dbReference>
<reference evidence="3" key="1">
    <citation type="submission" date="2016-10" db="EMBL/GenBank/DDBJ databases">
        <authorList>
            <person name="de Groot N.N."/>
        </authorList>
    </citation>
    <scope>NUCLEOTIDE SEQUENCE</scope>
</reference>
<sequence length="584" mass="66095">MKNSYKWSILSITTFLLIGCGGGGDNSSSTNTGNSVEQNRSEVEEEQLSLLDRGFVLSTPYGIEVEEKSPISNQIIKDNIEVITDNNLTYHDSNLFANVSLQEVNPIKDIQFISNSDLLIITHEDFVDELKPLKRHKDATGMPTTIVTWQELVTKFDGRDDAEKIKKAIAYYAKESKIKYVMLVGDVDKFPVRYCKVYDNVIWGDGWVSTDLYYADIYKDGKFASWDGNNNNKFCERVAVESNPKGRLINLDQIEANIDIPVGRVPASTAEEVENYVHKIIVYEKGGYKDYMNNALLLVPGNDKGDDAYPGSTALKDSVAREFSRYPIIRKLSNLKPNNVVINVIKKYHNLRPQDISKSIEDGVGFINFAGHGAYWGWSLGYNNIDYKWTSFGRSDISSLKNQDKFPIIFSVACSTGRYIFDKKFKAKNGKDFDLSVSCKYDPNNHIQGCLPAPQANPLAEYMPEPSTIQPAKYDIDSMAEYFLVKGRDNGAIAFMGSTDATQGAAQTIDQYFSSIYSLEFSWQKNIENPTLGDFWKYTINTYNKNHVNMDKEESNNWRADIPFAHLLKYHLFGDPSLRAWGIE</sequence>
<gene>
    <name evidence="3" type="ORF">MNB_SV-13-1812</name>
</gene>
<dbReference type="PROSITE" id="PS51257">
    <property type="entry name" value="PROKAR_LIPOPROTEIN"/>
    <property type="match status" value="1"/>
</dbReference>
<keyword evidence="1" id="KW-0732">Signal</keyword>
<dbReference type="InterPro" id="IPR029030">
    <property type="entry name" value="Caspase-like_dom_sf"/>
</dbReference>
<dbReference type="Gene3D" id="3.40.50.1460">
    <property type="match status" value="1"/>
</dbReference>
<dbReference type="AlphaFoldDB" id="A0A1W1D0D8"/>
<dbReference type="EMBL" id="FPHM01000230">
    <property type="protein sequence ID" value="SFV71341.1"/>
    <property type="molecule type" value="Genomic_DNA"/>
</dbReference>
<proteinExistence type="predicted"/>
<protein>
    <recommendedName>
        <fullName evidence="2">Gingipain domain-containing protein</fullName>
    </recommendedName>
</protein>
<dbReference type="Pfam" id="PF01364">
    <property type="entry name" value="Peptidase_C25"/>
    <property type="match status" value="1"/>
</dbReference>
<name>A0A1W1D0D8_9ZZZZ</name>
<dbReference type="Gene3D" id="3.40.50.10390">
    <property type="entry name" value="Gingipain r, domain 1"/>
    <property type="match status" value="1"/>
</dbReference>
<evidence type="ECO:0000313" key="3">
    <source>
        <dbReference type="EMBL" id="SFV71341.1"/>
    </source>
</evidence>